<evidence type="ECO:0000256" key="1">
    <source>
        <dbReference type="SAM" id="MobiDB-lite"/>
    </source>
</evidence>
<evidence type="ECO:0000313" key="3">
    <source>
        <dbReference type="EMBL" id="AYD89416.1"/>
    </source>
</evidence>
<dbReference type="Pfam" id="PF06114">
    <property type="entry name" value="Peptidase_M78"/>
    <property type="match status" value="1"/>
</dbReference>
<gene>
    <name evidence="3" type="ORF">D5R93_03905</name>
</gene>
<name>A0ABM6Z2I1_9ACTO</name>
<proteinExistence type="predicted"/>
<dbReference type="EMBL" id="CP032514">
    <property type="protein sequence ID" value="AYD89416.1"/>
    <property type="molecule type" value="Genomic_DNA"/>
</dbReference>
<dbReference type="Proteomes" id="UP000273001">
    <property type="component" value="Chromosome"/>
</dbReference>
<accession>A0ABM6Z2I1</accession>
<feature type="region of interest" description="Disordered" evidence="1">
    <location>
        <begin position="1"/>
        <end position="21"/>
    </location>
</feature>
<feature type="domain" description="IrrE N-terminal-like" evidence="2">
    <location>
        <begin position="71"/>
        <end position="132"/>
    </location>
</feature>
<organism evidence="3 4">
    <name type="scientific">Actinomyces lilanjuaniae</name>
    <dbReference type="NCBI Taxonomy" id="2321394"/>
    <lineage>
        <taxon>Bacteria</taxon>
        <taxon>Bacillati</taxon>
        <taxon>Actinomycetota</taxon>
        <taxon>Actinomycetes</taxon>
        <taxon>Actinomycetales</taxon>
        <taxon>Actinomycetaceae</taxon>
        <taxon>Actinomyces</taxon>
    </lineage>
</organism>
<sequence length="158" mass="17372">MLLMRATSSDSTGDAGRVEEQEDALDRLVWPEVLSMENLADAVGRACGMNVVLNPIPSELQSAEVNGVTVSVGATAMVYYDSRLSPLNRTQTILHELAHVLHGDICAEHTTASCRTTFGSVRERRAEITAMRMMFEVYRRNRNSTVLSFLVGRAGANR</sequence>
<keyword evidence="4" id="KW-1185">Reference proteome</keyword>
<evidence type="ECO:0000259" key="2">
    <source>
        <dbReference type="Pfam" id="PF06114"/>
    </source>
</evidence>
<protein>
    <submittedName>
        <fullName evidence="3">ImmA/IrrE family metallo-endopeptidase</fullName>
    </submittedName>
</protein>
<reference evidence="3 4" key="1">
    <citation type="submission" date="2018-09" db="EMBL/GenBank/DDBJ databases">
        <authorList>
            <person name="Li J."/>
        </authorList>
    </citation>
    <scope>NUCLEOTIDE SEQUENCE [LARGE SCALE GENOMIC DNA]</scope>
    <source>
        <strain evidence="3 4">2129</strain>
    </source>
</reference>
<evidence type="ECO:0000313" key="4">
    <source>
        <dbReference type="Proteomes" id="UP000273001"/>
    </source>
</evidence>
<dbReference type="InterPro" id="IPR010359">
    <property type="entry name" value="IrrE_HExxH"/>
</dbReference>
<feature type="compositionally biased region" description="Polar residues" evidence="1">
    <location>
        <begin position="1"/>
        <end position="12"/>
    </location>
</feature>